<dbReference type="EMBL" id="RXGB01002184">
    <property type="protein sequence ID" value="TMW95995.1"/>
    <property type="molecule type" value="Genomic_DNA"/>
</dbReference>
<proteinExistence type="predicted"/>
<comment type="caution">
    <text evidence="1">The sequence shown here is derived from an EMBL/GenBank/DDBJ whole genome shotgun (WGS) entry which is preliminary data.</text>
</comment>
<dbReference type="AlphaFoldDB" id="A0A6N2BMV1"/>
<gene>
    <name evidence="1" type="ORF">EJD97_008070</name>
</gene>
<sequence>MISMNNNSRSTASKVTSFKFSTEVEENLGVTFGSFGAVTRSNAATLRQQTLQVSSASTPIFGYSTPKRASSFTNALEGGSSVVEMIKKTLALLEQSGSKNSTTRENCDS</sequence>
<organism evidence="1">
    <name type="scientific">Solanum chilense</name>
    <name type="common">Tomato</name>
    <name type="synonym">Lycopersicon chilense</name>
    <dbReference type="NCBI Taxonomy" id="4083"/>
    <lineage>
        <taxon>Eukaryota</taxon>
        <taxon>Viridiplantae</taxon>
        <taxon>Streptophyta</taxon>
        <taxon>Embryophyta</taxon>
        <taxon>Tracheophyta</taxon>
        <taxon>Spermatophyta</taxon>
        <taxon>Magnoliopsida</taxon>
        <taxon>eudicotyledons</taxon>
        <taxon>Gunneridae</taxon>
        <taxon>Pentapetalae</taxon>
        <taxon>asterids</taxon>
        <taxon>lamiids</taxon>
        <taxon>Solanales</taxon>
        <taxon>Solanaceae</taxon>
        <taxon>Solanoideae</taxon>
        <taxon>Solaneae</taxon>
        <taxon>Solanum</taxon>
        <taxon>Solanum subgen. Lycopersicon</taxon>
    </lineage>
</organism>
<accession>A0A6N2BMV1</accession>
<reference evidence="1" key="1">
    <citation type="submission" date="2019-05" db="EMBL/GenBank/DDBJ databases">
        <title>The de novo reference genome and transcriptome assemblies of the wild tomato species Solanum chilense.</title>
        <authorList>
            <person name="Stam R."/>
            <person name="Nosenko T."/>
            <person name="Hoerger A.C."/>
            <person name="Stephan W."/>
            <person name="Seidel M.A."/>
            <person name="Kuhn J.M.M."/>
            <person name="Haberer G."/>
            <person name="Tellier A."/>
        </authorList>
    </citation>
    <scope>NUCLEOTIDE SEQUENCE</scope>
    <source>
        <tissue evidence="1">Mature leaves</tissue>
    </source>
</reference>
<evidence type="ECO:0000313" key="1">
    <source>
        <dbReference type="EMBL" id="TMW95995.1"/>
    </source>
</evidence>
<protein>
    <submittedName>
        <fullName evidence="1">Uncharacterized protein</fullName>
    </submittedName>
</protein>
<name>A0A6N2BMV1_SOLCI</name>